<keyword evidence="1" id="KW-1133">Transmembrane helix</keyword>
<comment type="caution">
    <text evidence="2">The sequence shown here is derived from an EMBL/GenBank/DDBJ whole genome shotgun (WGS) entry which is preliminary data.</text>
</comment>
<dbReference type="Proteomes" id="UP000708208">
    <property type="component" value="Unassembled WGS sequence"/>
</dbReference>
<name>A0A8J2LWV7_9HEXA</name>
<sequence>MALVSYKLVLLKLILAVVFGLFIFVIFPLIVLVSVLFRTIIKILAKLLRPDLGPILNGMSASIALDNFKKPKYNLAMYFIIDGSLSIDNFQGQFFETVLTKRTPLGNLYYPELQQTVGTFLGFSFRRWETNFQLRNHVRQYDYQKELPLG</sequence>
<keyword evidence="1" id="KW-0472">Membrane</keyword>
<keyword evidence="3" id="KW-1185">Reference proteome</keyword>
<gene>
    <name evidence="2" type="ORF">AFUS01_LOCUS39872</name>
</gene>
<feature type="non-terminal residue" evidence="2">
    <location>
        <position position="150"/>
    </location>
</feature>
<keyword evidence="1" id="KW-0812">Transmembrane</keyword>
<proteinExistence type="predicted"/>
<protein>
    <submittedName>
        <fullName evidence="2">Uncharacterized protein</fullName>
    </submittedName>
</protein>
<evidence type="ECO:0000313" key="2">
    <source>
        <dbReference type="EMBL" id="CAG7830045.1"/>
    </source>
</evidence>
<evidence type="ECO:0000256" key="1">
    <source>
        <dbReference type="SAM" id="Phobius"/>
    </source>
</evidence>
<reference evidence="2" key="1">
    <citation type="submission" date="2021-06" db="EMBL/GenBank/DDBJ databases">
        <authorList>
            <person name="Hodson N. C."/>
            <person name="Mongue J. A."/>
            <person name="Jaron S. K."/>
        </authorList>
    </citation>
    <scope>NUCLEOTIDE SEQUENCE</scope>
</reference>
<dbReference type="EMBL" id="CAJVCH010553963">
    <property type="protein sequence ID" value="CAG7830045.1"/>
    <property type="molecule type" value="Genomic_DNA"/>
</dbReference>
<dbReference type="OrthoDB" id="8196708at2759"/>
<accession>A0A8J2LWV7</accession>
<dbReference type="AlphaFoldDB" id="A0A8J2LWV7"/>
<feature type="transmembrane region" description="Helical" evidence="1">
    <location>
        <begin position="13"/>
        <end position="37"/>
    </location>
</feature>
<organism evidence="2 3">
    <name type="scientific">Allacma fusca</name>
    <dbReference type="NCBI Taxonomy" id="39272"/>
    <lineage>
        <taxon>Eukaryota</taxon>
        <taxon>Metazoa</taxon>
        <taxon>Ecdysozoa</taxon>
        <taxon>Arthropoda</taxon>
        <taxon>Hexapoda</taxon>
        <taxon>Collembola</taxon>
        <taxon>Symphypleona</taxon>
        <taxon>Sminthuridae</taxon>
        <taxon>Allacma</taxon>
    </lineage>
</organism>
<evidence type="ECO:0000313" key="3">
    <source>
        <dbReference type="Proteomes" id="UP000708208"/>
    </source>
</evidence>